<feature type="region of interest" description="Disordered" evidence="1">
    <location>
        <begin position="236"/>
        <end position="273"/>
    </location>
</feature>
<proteinExistence type="predicted"/>
<evidence type="ECO:0000256" key="1">
    <source>
        <dbReference type="SAM" id="MobiDB-lite"/>
    </source>
</evidence>
<name>A0A7W4NRE7_9PROT</name>
<evidence type="ECO:0000313" key="4">
    <source>
        <dbReference type="Proteomes" id="UP000589085"/>
    </source>
</evidence>
<dbReference type="InterPro" id="IPR006528">
    <property type="entry name" value="Phage_head_morphogenesis_dom"/>
</dbReference>
<dbReference type="EMBL" id="JABEQJ010000008">
    <property type="protein sequence ID" value="MBB2160095.1"/>
    <property type="molecule type" value="Genomic_DNA"/>
</dbReference>
<reference evidence="3 4" key="1">
    <citation type="submission" date="2020-04" db="EMBL/GenBank/DDBJ databases">
        <title>Description of novel Gluconacetobacter.</title>
        <authorList>
            <person name="Sombolestani A."/>
        </authorList>
    </citation>
    <scope>NUCLEOTIDE SEQUENCE [LARGE SCALE GENOMIC DNA]</scope>
    <source>
        <strain evidence="3 4">LMG 19747</strain>
    </source>
</reference>
<comment type="caution">
    <text evidence="3">The sequence shown here is derived from an EMBL/GenBank/DDBJ whole genome shotgun (WGS) entry which is preliminary data.</text>
</comment>
<organism evidence="3 4">
    <name type="scientific">Gluconacetobacter sacchari</name>
    <dbReference type="NCBI Taxonomy" id="92759"/>
    <lineage>
        <taxon>Bacteria</taxon>
        <taxon>Pseudomonadati</taxon>
        <taxon>Pseudomonadota</taxon>
        <taxon>Alphaproteobacteria</taxon>
        <taxon>Acetobacterales</taxon>
        <taxon>Acetobacteraceae</taxon>
        <taxon>Gluconacetobacter</taxon>
    </lineage>
</organism>
<accession>A0A7W4NRE7</accession>
<feature type="compositionally biased region" description="Low complexity" evidence="1">
    <location>
        <begin position="238"/>
        <end position="247"/>
    </location>
</feature>
<protein>
    <recommendedName>
        <fullName evidence="2">Phage head morphogenesis domain-containing protein</fullName>
    </recommendedName>
</protein>
<dbReference type="AlphaFoldDB" id="A0A7W4NRE7"/>
<feature type="domain" description="Phage head morphogenesis" evidence="2">
    <location>
        <begin position="57"/>
        <end position="173"/>
    </location>
</feature>
<dbReference type="RefSeq" id="WP_182996957.1">
    <property type="nucleotide sequence ID" value="NZ_JABEQJ010000008.1"/>
</dbReference>
<dbReference type="Proteomes" id="UP000589085">
    <property type="component" value="Unassembled WGS sequence"/>
</dbReference>
<sequence>MADGPLRAAQLPPSQALEFLRQKLNVPTRHWDDLRQEAHARGFMVAGAASEALLADLRQAVDRAIAGELTIKTFRKEFDAIVAKHGWVHHGAPGWRSDLIYTVNMAMAHSAGRYARMTTPEALEMFPYWEYVHNTCLHPRPQHVAWSGTILRADDPWWNTHFPPNGWRCHCEVRVISERMLRQSGRMLSQAPPINALPWRNKRTGEILYVPEGIDPGFAYNPGKAWKEGKAAHIGPVPAAEDAGPAHAPAPHPAAPEPTAIRPGATPLHDVPDLHRDRARQESVLRLRDHPVGNVEAGVVPDAVRQALGSDTASVRLSGETMEKQIEKHGDLSEADYRLVPQVLAGPHVVARQDDRRLLLFHHDGQLYRAAVKATADGSENYLLSFHRTTKEKARKALRNLPILSGDLEALPEDVEADDDE</sequence>
<dbReference type="Pfam" id="PF04233">
    <property type="entry name" value="Phage_Mu_F"/>
    <property type="match status" value="1"/>
</dbReference>
<evidence type="ECO:0000259" key="2">
    <source>
        <dbReference type="Pfam" id="PF04233"/>
    </source>
</evidence>
<evidence type="ECO:0000313" key="3">
    <source>
        <dbReference type="EMBL" id="MBB2160095.1"/>
    </source>
</evidence>
<gene>
    <name evidence="3" type="ORF">HLH48_07895</name>
</gene>